<name>A0AA36DR75_CYLNA</name>
<dbReference type="Proteomes" id="UP001176961">
    <property type="component" value="Unassembled WGS sequence"/>
</dbReference>
<gene>
    <name evidence="1" type="ORF">CYNAS_LOCUS3869</name>
</gene>
<keyword evidence="2" id="KW-1185">Reference proteome</keyword>
<protein>
    <submittedName>
        <fullName evidence="1">Uncharacterized protein</fullName>
    </submittedName>
</protein>
<sequence>MDSLRLDPLILYRLSEKDFESPWRFLRALLPIVLASKLFTNEHLQAKNQFVKQKTQSIRTVFSSWNSRILMILHKQYRCQDVNPIRG</sequence>
<organism evidence="1 2">
    <name type="scientific">Cylicocyclus nassatus</name>
    <name type="common">Nematode worm</name>
    <dbReference type="NCBI Taxonomy" id="53992"/>
    <lineage>
        <taxon>Eukaryota</taxon>
        <taxon>Metazoa</taxon>
        <taxon>Ecdysozoa</taxon>
        <taxon>Nematoda</taxon>
        <taxon>Chromadorea</taxon>
        <taxon>Rhabditida</taxon>
        <taxon>Rhabditina</taxon>
        <taxon>Rhabditomorpha</taxon>
        <taxon>Strongyloidea</taxon>
        <taxon>Strongylidae</taxon>
        <taxon>Cylicocyclus</taxon>
    </lineage>
</organism>
<dbReference type="AlphaFoldDB" id="A0AA36DR75"/>
<evidence type="ECO:0000313" key="1">
    <source>
        <dbReference type="EMBL" id="CAJ0591886.1"/>
    </source>
</evidence>
<comment type="caution">
    <text evidence="1">The sequence shown here is derived from an EMBL/GenBank/DDBJ whole genome shotgun (WGS) entry which is preliminary data.</text>
</comment>
<evidence type="ECO:0000313" key="2">
    <source>
        <dbReference type="Proteomes" id="UP001176961"/>
    </source>
</evidence>
<dbReference type="EMBL" id="CATQJL010000001">
    <property type="protein sequence ID" value="CAJ0591886.1"/>
    <property type="molecule type" value="Genomic_DNA"/>
</dbReference>
<reference evidence="1" key="1">
    <citation type="submission" date="2023-07" db="EMBL/GenBank/DDBJ databases">
        <authorList>
            <consortium name="CYATHOMIX"/>
        </authorList>
    </citation>
    <scope>NUCLEOTIDE SEQUENCE</scope>
    <source>
        <strain evidence="1">N/A</strain>
    </source>
</reference>
<proteinExistence type="predicted"/>
<accession>A0AA36DR75</accession>